<evidence type="ECO:0000256" key="5">
    <source>
        <dbReference type="ARBA" id="ARBA00022777"/>
    </source>
</evidence>
<evidence type="ECO:0000256" key="4">
    <source>
        <dbReference type="ARBA" id="ARBA00022741"/>
    </source>
</evidence>
<dbReference type="Proteomes" id="UP000563268">
    <property type="component" value="Unassembled WGS sequence"/>
</dbReference>
<dbReference type="InterPro" id="IPR008271">
    <property type="entry name" value="Ser/Thr_kinase_AS"/>
</dbReference>
<feature type="domain" description="Protein kinase" evidence="9">
    <location>
        <begin position="55"/>
        <end position="362"/>
    </location>
</feature>
<dbReference type="EC" id="2.7.11.1" evidence="1"/>
<evidence type="ECO:0000313" key="10">
    <source>
        <dbReference type="EMBL" id="NWE06422.1"/>
    </source>
</evidence>
<dbReference type="GO" id="GO:0004674">
    <property type="term" value="F:protein serine/threonine kinase activity"/>
    <property type="evidence" value="ECO:0007669"/>
    <property type="project" value="UniProtKB-KW"/>
</dbReference>
<sequence length="385" mass="42322">MLPHKNCGEQMQELTVLDTPATRLQGMELSDGWIVEELIACGRGGTHADCSGGTYSVAYRVRKGNSVAFLKALDLDSVITDDGDDDFVDSINRATQAFGDERQLNELCAKSRMRQVVTILGHGTVKVDRKPEDHVPRVAYLILELADGGDVRSHITQTSNTDYAKKFSYLKDVLLGIGQLHNEEISHQDLKPSNVMVFSQFGAKVGDLGRATIKGYGRGAFEQDSIAGDYGYAPPEQLYGHVPTEWIDRRQRADLYQFGSLVCFLVLGFTVNALIKERLPAAVGPKHWFPDQAGGSSYTQALPYLESAFYEGLQDCKMTLPAWAADKVVSLISQCSNPDYSKRGAKQLLGNAGLGLGLNRFISALENLRTEAKKQAILEGRRQSI</sequence>
<gene>
    <name evidence="10" type="ORF">HX788_04895</name>
    <name evidence="11" type="ORF">HX795_14210</name>
</gene>
<dbReference type="AlphaFoldDB" id="A0A7Y8BE80"/>
<dbReference type="RefSeq" id="WP_177037672.1">
    <property type="nucleotide sequence ID" value="NZ_JACARL010000076.1"/>
</dbReference>
<dbReference type="InterPro" id="IPR011009">
    <property type="entry name" value="Kinase-like_dom_sf"/>
</dbReference>
<keyword evidence="2" id="KW-0723">Serine/threonine-protein kinase</keyword>
<keyword evidence="6" id="KW-0067">ATP-binding</keyword>
<accession>A0A7Y8BE80</accession>
<dbReference type="PROSITE" id="PS50011">
    <property type="entry name" value="PROTEIN_KINASE_DOM"/>
    <property type="match status" value="1"/>
</dbReference>
<dbReference type="SMART" id="SM00220">
    <property type="entry name" value="S_TKc"/>
    <property type="match status" value="1"/>
</dbReference>
<evidence type="ECO:0000256" key="2">
    <source>
        <dbReference type="ARBA" id="ARBA00022527"/>
    </source>
</evidence>
<evidence type="ECO:0000313" key="12">
    <source>
        <dbReference type="Proteomes" id="UP000563268"/>
    </source>
</evidence>
<evidence type="ECO:0000256" key="8">
    <source>
        <dbReference type="ARBA" id="ARBA00048679"/>
    </source>
</evidence>
<dbReference type="InterPro" id="IPR051681">
    <property type="entry name" value="Ser/Thr_Kinases-Pseudokinases"/>
</dbReference>
<evidence type="ECO:0000256" key="1">
    <source>
        <dbReference type="ARBA" id="ARBA00012513"/>
    </source>
</evidence>
<keyword evidence="4" id="KW-0547">Nucleotide-binding</keyword>
<name>A0A7Y8BE80_9PSED</name>
<organism evidence="10 12">
    <name type="scientific">Pseudomonas edaphica</name>
    <dbReference type="NCBI Taxonomy" id="2006980"/>
    <lineage>
        <taxon>Bacteria</taxon>
        <taxon>Pseudomonadati</taxon>
        <taxon>Pseudomonadota</taxon>
        <taxon>Gammaproteobacteria</taxon>
        <taxon>Pseudomonadales</taxon>
        <taxon>Pseudomonadaceae</taxon>
        <taxon>Pseudomonas</taxon>
    </lineage>
</organism>
<dbReference type="SUPFAM" id="SSF56112">
    <property type="entry name" value="Protein kinase-like (PK-like)"/>
    <property type="match status" value="1"/>
</dbReference>
<evidence type="ECO:0000256" key="3">
    <source>
        <dbReference type="ARBA" id="ARBA00022679"/>
    </source>
</evidence>
<dbReference type="InterPro" id="IPR000719">
    <property type="entry name" value="Prot_kinase_dom"/>
</dbReference>
<dbReference type="PANTHER" id="PTHR44329">
    <property type="entry name" value="SERINE/THREONINE-PROTEIN KINASE TNNI3K-RELATED"/>
    <property type="match status" value="1"/>
</dbReference>
<evidence type="ECO:0000313" key="13">
    <source>
        <dbReference type="Proteomes" id="UP000590218"/>
    </source>
</evidence>
<dbReference type="Gene3D" id="1.10.510.10">
    <property type="entry name" value="Transferase(Phosphotransferase) domain 1"/>
    <property type="match status" value="1"/>
</dbReference>
<dbReference type="GO" id="GO:0005524">
    <property type="term" value="F:ATP binding"/>
    <property type="evidence" value="ECO:0007669"/>
    <property type="project" value="UniProtKB-KW"/>
</dbReference>
<comment type="catalytic activity">
    <reaction evidence="8">
        <text>L-seryl-[protein] + ATP = O-phospho-L-seryl-[protein] + ADP + H(+)</text>
        <dbReference type="Rhea" id="RHEA:17989"/>
        <dbReference type="Rhea" id="RHEA-COMP:9863"/>
        <dbReference type="Rhea" id="RHEA-COMP:11604"/>
        <dbReference type="ChEBI" id="CHEBI:15378"/>
        <dbReference type="ChEBI" id="CHEBI:29999"/>
        <dbReference type="ChEBI" id="CHEBI:30616"/>
        <dbReference type="ChEBI" id="CHEBI:83421"/>
        <dbReference type="ChEBI" id="CHEBI:456216"/>
        <dbReference type="EC" id="2.7.11.1"/>
    </reaction>
</comment>
<evidence type="ECO:0000256" key="7">
    <source>
        <dbReference type="ARBA" id="ARBA00047899"/>
    </source>
</evidence>
<dbReference type="EMBL" id="JACARL010000076">
    <property type="protein sequence ID" value="NWE83259.1"/>
    <property type="molecule type" value="Genomic_DNA"/>
</dbReference>
<dbReference type="Proteomes" id="UP000590218">
    <property type="component" value="Unassembled WGS sequence"/>
</dbReference>
<reference evidence="12 13" key="1">
    <citation type="submission" date="2020-04" db="EMBL/GenBank/DDBJ databases">
        <title>Molecular characterization of pseudomonads from Agaricus bisporus reveal novel blotch 2 pathogens in Western Europe.</title>
        <authorList>
            <person name="Taparia T."/>
            <person name="Krijger M."/>
            <person name="Haynes E."/>
            <person name="Elpinstone J.G."/>
            <person name="Noble R."/>
            <person name="Van Der Wolf J."/>
        </authorList>
    </citation>
    <scope>NUCLEOTIDE SEQUENCE [LARGE SCALE GENOMIC DNA]</scope>
    <source>
        <strain evidence="11 13">K6002</strain>
        <strain evidence="10 12">K7002</strain>
    </source>
</reference>
<evidence type="ECO:0000256" key="6">
    <source>
        <dbReference type="ARBA" id="ARBA00022840"/>
    </source>
</evidence>
<dbReference type="PROSITE" id="PS00108">
    <property type="entry name" value="PROTEIN_KINASE_ST"/>
    <property type="match status" value="1"/>
</dbReference>
<keyword evidence="3" id="KW-0808">Transferase</keyword>
<evidence type="ECO:0000313" key="11">
    <source>
        <dbReference type="EMBL" id="NWE83259.1"/>
    </source>
</evidence>
<dbReference type="EMBL" id="JACARM010000011">
    <property type="protein sequence ID" value="NWE06422.1"/>
    <property type="molecule type" value="Genomic_DNA"/>
</dbReference>
<dbReference type="PANTHER" id="PTHR44329:SF285">
    <property type="entry name" value="V-MOS MOLONEY MURINE SARCOMA VIRAL ONCO HOMOLOG"/>
    <property type="match status" value="1"/>
</dbReference>
<proteinExistence type="predicted"/>
<dbReference type="Pfam" id="PF00069">
    <property type="entry name" value="Pkinase"/>
    <property type="match status" value="1"/>
</dbReference>
<evidence type="ECO:0000259" key="9">
    <source>
        <dbReference type="PROSITE" id="PS50011"/>
    </source>
</evidence>
<protein>
    <recommendedName>
        <fullName evidence="1">non-specific serine/threonine protein kinase</fullName>
        <ecNumber evidence="1">2.7.11.1</ecNumber>
    </recommendedName>
</protein>
<keyword evidence="5 10" id="KW-0418">Kinase</keyword>
<comment type="catalytic activity">
    <reaction evidence="7">
        <text>L-threonyl-[protein] + ATP = O-phospho-L-threonyl-[protein] + ADP + H(+)</text>
        <dbReference type="Rhea" id="RHEA:46608"/>
        <dbReference type="Rhea" id="RHEA-COMP:11060"/>
        <dbReference type="Rhea" id="RHEA-COMP:11605"/>
        <dbReference type="ChEBI" id="CHEBI:15378"/>
        <dbReference type="ChEBI" id="CHEBI:30013"/>
        <dbReference type="ChEBI" id="CHEBI:30616"/>
        <dbReference type="ChEBI" id="CHEBI:61977"/>
        <dbReference type="ChEBI" id="CHEBI:456216"/>
        <dbReference type="EC" id="2.7.11.1"/>
    </reaction>
</comment>
<comment type="caution">
    <text evidence="10">The sequence shown here is derived from an EMBL/GenBank/DDBJ whole genome shotgun (WGS) entry which is preliminary data.</text>
</comment>